<protein>
    <submittedName>
        <fullName evidence="1">Uncharacterized protein</fullName>
    </submittedName>
</protein>
<reference evidence="1" key="1">
    <citation type="journal article" date="2022" name="bioRxiv">
        <title>Sequencing and chromosome-scale assembly of the giantPleurodeles waltlgenome.</title>
        <authorList>
            <person name="Brown T."/>
            <person name="Elewa A."/>
            <person name="Iarovenko S."/>
            <person name="Subramanian E."/>
            <person name="Araus A.J."/>
            <person name="Petzold A."/>
            <person name="Susuki M."/>
            <person name="Suzuki K.-i.T."/>
            <person name="Hayashi T."/>
            <person name="Toyoda A."/>
            <person name="Oliveira C."/>
            <person name="Osipova E."/>
            <person name="Leigh N.D."/>
            <person name="Simon A."/>
            <person name="Yun M.H."/>
        </authorList>
    </citation>
    <scope>NUCLEOTIDE SEQUENCE</scope>
    <source>
        <strain evidence="1">20211129_DDA</strain>
        <tissue evidence="1">Liver</tissue>
    </source>
</reference>
<sequence length="100" mass="11750">MYRLEAAKSRLAREKAVGWEDRSLLMTQWWGAGAQGISGLRHRSRKHGGQRKKRRKKYGVGKDLWTLRPGEEPVVLDGRRRKQEREKERGTWISCRYACP</sequence>
<proteinExistence type="predicted"/>
<keyword evidence="2" id="KW-1185">Reference proteome</keyword>
<evidence type="ECO:0000313" key="2">
    <source>
        <dbReference type="Proteomes" id="UP001066276"/>
    </source>
</evidence>
<comment type="caution">
    <text evidence="1">The sequence shown here is derived from an EMBL/GenBank/DDBJ whole genome shotgun (WGS) entry which is preliminary data.</text>
</comment>
<accession>A0AAV7S5S7</accession>
<dbReference type="Proteomes" id="UP001066276">
    <property type="component" value="Chromosome 5"/>
</dbReference>
<organism evidence="1 2">
    <name type="scientific">Pleurodeles waltl</name>
    <name type="common">Iberian ribbed newt</name>
    <dbReference type="NCBI Taxonomy" id="8319"/>
    <lineage>
        <taxon>Eukaryota</taxon>
        <taxon>Metazoa</taxon>
        <taxon>Chordata</taxon>
        <taxon>Craniata</taxon>
        <taxon>Vertebrata</taxon>
        <taxon>Euteleostomi</taxon>
        <taxon>Amphibia</taxon>
        <taxon>Batrachia</taxon>
        <taxon>Caudata</taxon>
        <taxon>Salamandroidea</taxon>
        <taxon>Salamandridae</taxon>
        <taxon>Pleurodelinae</taxon>
        <taxon>Pleurodeles</taxon>
    </lineage>
</organism>
<gene>
    <name evidence="1" type="ORF">NDU88_011303</name>
</gene>
<evidence type="ECO:0000313" key="1">
    <source>
        <dbReference type="EMBL" id="KAJ1158615.1"/>
    </source>
</evidence>
<dbReference type="EMBL" id="JANPWB010000009">
    <property type="protein sequence ID" value="KAJ1158615.1"/>
    <property type="molecule type" value="Genomic_DNA"/>
</dbReference>
<name>A0AAV7S5S7_PLEWA</name>
<dbReference type="AlphaFoldDB" id="A0AAV7S5S7"/>